<dbReference type="Proteomes" id="UP000886667">
    <property type="component" value="Unassembled WGS sequence"/>
</dbReference>
<evidence type="ECO:0000313" key="3">
    <source>
        <dbReference type="Proteomes" id="UP000886667"/>
    </source>
</evidence>
<feature type="chain" id="PRO_5038455507" evidence="1">
    <location>
        <begin position="27"/>
        <end position="61"/>
    </location>
</feature>
<comment type="caution">
    <text evidence="2">The sequence shown here is derived from an EMBL/GenBank/DDBJ whole genome shotgun (WGS) entry which is preliminary data.</text>
</comment>
<sequence>MKVKKITQAMILLITSGALSIPQVHAQMSNNNMYGMGGMSGMSGMGGMSGMSGMGGMRGMS</sequence>
<accession>A0A9E4N4K7</accession>
<dbReference type="AlphaFoldDB" id="A0A9E4N4K7"/>
<proteinExistence type="predicted"/>
<feature type="non-terminal residue" evidence="2">
    <location>
        <position position="61"/>
    </location>
</feature>
<keyword evidence="1" id="KW-0732">Signal</keyword>
<gene>
    <name evidence="2" type="ORF">JAZ07_14905</name>
</gene>
<dbReference type="EMBL" id="JAEPCM010000527">
    <property type="protein sequence ID" value="MCG7947630.1"/>
    <property type="molecule type" value="Genomic_DNA"/>
</dbReference>
<feature type="signal peptide" evidence="1">
    <location>
        <begin position="1"/>
        <end position="26"/>
    </location>
</feature>
<protein>
    <submittedName>
        <fullName evidence="2">Uncharacterized protein</fullName>
    </submittedName>
</protein>
<evidence type="ECO:0000256" key="1">
    <source>
        <dbReference type="SAM" id="SignalP"/>
    </source>
</evidence>
<name>A0A9E4N4K7_9GAMM</name>
<reference evidence="2" key="1">
    <citation type="journal article" date="2021" name="Proc. Natl. Acad. Sci. U.S.A.">
        <title>Global biogeography of chemosynthetic symbionts reveals both localized and globally distributed symbiont groups. .</title>
        <authorList>
            <person name="Osvatic J.T."/>
            <person name="Wilkins L.G.E."/>
            <person name="Leibrecht L."/>
            <person name="Leray M."/>
            <person name="Zauner S."/>
            <person name="Polzin J."/>
            <person name="Camacho Y."/>
            <person name="Gros O."/>
            <person name="van Gils J.A."/>
            <person name="Eisen J.A."/>
            <person name="Petersen J.M."/>
            <person name="Yuen B."/>
        </authorList>
    </citation>
    <scope>NUCLEOTIDE SEQUENCE</scope>
    <source>
        <strain evidence="2">MAGclacostrist064TRANS</strain>
    </source>
</reference>
<evidence type="ECO:0000313" key="2">
    <source>
        <dbReference type="EMBL" id="MCG7947630.1"/>
    </source>
</evidence>
<organism evidence="2 3">
    <name type="scientific">Candidatus Thiodiazotropha taylori</name>
    <dbReference type="NCBI Taxonomy" id="2792791"/>
    <lineage>
        <taxon>Bacteria</taxon>
        <taxon>Pseudomonadati</taxon>
        <taxon>Pseudomonadota</taxon>
        <taxon>Gammaproteobacteria</taxon>
        <taxon>Chromatiales</taxon>
        <taxon>Sedimenticolaceae</taxon>
        <taxon>Candidatus Thiodiazotropha</taxon>
    </lineage>
</organism>